<dbReference type="EMBL" id="LKHP01000018">
    <property type="protein sequence ID" value="KRQ85992.1"/>
    <property type="molecule type" value="Genomic_DNA"/>
</dbReference>
<dbReference type="InterPro" id="IPR028976">
    <property type="entry name" value="CheC-like_sf"/>
</dbReference>
<gene>
    <name evidence="9" type="primary">fliN</name>
    <name evidence="9" type="ORF">ABG79_02220</name>
</gene>
<keyword evidence="9" id="KW-0969">Cilium</keyword>
<evidence type="ECO:0000256" key="4">
    <source>
        <dbReference type="ARBA" id="ARBA00022500"/>
    </source>
</evidence>
<comment type="caution">
    <text evidence="9">The sequence shown here is derived from an EMBL/GenBank/DDBJ whole genome shotgun (WGS) entry which is preliminary data.</text>
</comment>
<dbReference type="PANTHER" id="PTHR43484">
    <property type="match status" value="1"/>
</dbReference>
<dbReference type="GO" id="GO:0006935">
    <property type="term" value="P:chemotaxis"/>
    <property type="evidence" value="ECO:0007669"/>
    <property type="project" value="UniProtKB-KW"/>
</dbReference>
<dbReference type="InterPro" id="IPR051469">
    <property type="entry name" value="FliN/MopA/SpaO"/>
</dbReference>
<keyword evidence="3" id="KW-1003">Cell membrane</keyword>
<feature type="domain" description="CheC-like protein" evidence="8">
    <location>
        <begin position="31"/>
        <end position="67"/>
    </location>
</feature>
<dbReference type="NCBIfam" id="NF005995">
    <property type="entry name" value="PRK08119.1"/>
    <property type="match status" value="1"/>
</dbReference>
<dbReference type="GO" id="GO:0016787">
    <property type="term" value="F:hydrolase activity"/>
    <property type="evidence" value="ECO:0007669"/>
    <property type="project" value="InterPro"/>
</dbReference>
<keyword evidence="4" id="KW-0145">Chemotaxis</keyword>
<evidence type="ECO:0000256" key="5">
    <source>
        <dbReference type="ARBA" id="ARBA00022779"/>
    </source>
</evidence>
<evidence type="ECO:0000313" key="9">
    <source>
        <dbReference type="EMBL" id="KRQ85992.1"/>
    </source>
</evidence>
<dbReference type="Gene3D" id="2.30.330.10">
    <property type="entry name" value="SpoA-like"/>
    <property type="match status" value="1"/>
</dbReference>
<dbReference type="OrthoDB" id="9773459at2"/>
<dbReference type="InterPro" id="IPR001172">
    <property type="entry name" value="FliN_T3SS_HrcQb"/>
</dbReference>
<feature type="domain" description="CheC-like protein" evidence="8">
    <location>
        <begin position="128"/>
        <end position="164"/>
    </location>
</feature>
<dbReference type="PATRIC" id="fig|908809.3.peg.2208"/>
<organism evidence="9 10">
    <name type="scientific">Caloramator mitchellensis</name>
    <dbReference type="NCBI Taxonomy" id="908809"/>
    <lineage>
        <taxon>Bacteria</taxon>
        <taxon>Bacillati</taxon>
        <taxon>Bacillota</taxon>
        <taxon>Clostridia</taxon>
        <taxon>Eubacteriales</taxon>
        <taxon>Clostridiaceae</taxon>
        <taxon>Caloramator</taxon>
    </lineage>
</organism>
<protein>
    <submittedName>
        <fullName evidence="9">Flagellar motor switch protein FliN</fullName>
    </submittedName>
</protein>
<evidence type="ECO:0000256" key="1">
    <source>
        <dbReference type="ARBA" id="ARBA00004413"/>
    </source>
</evidence>
<dbReference type="InterPro" id="IPR001543">
    <property type="entry name" value="FliN-like_C"/>
</dbReference>
<dbReference type="AlphaFoldDB" id="A0A0R3JRD1"/>
<dbReference type="GO" id="GO:0005886">
    <property type="term" value="C:plasma membrane"/>
    <property type="evidence" value="ECO:0007669"/>
    <property type="project" value="UniProtKB-SubCell"/>
</dbReference>
<comment type="similarity">
    <text evidence="2">Belongs to the FliN/MopA/SpaO family.</text>
</comment>
<proteinExistence type="inferred from homology"/>
<dbReference type="SUPFAM" id="SSF103039">
    <property type="entry name" value="CheC-like"/>
    <property type="match status" value="1"/>
</dbReference>
<evidence type="ECO:0000259" key="8">
    <source>
        <dbReference type="Pfam" id="PF04509"/>
    </source>
</evidence>
<evidence type="ECO:0000256" key="2">
    <source>
        <dbReference type="ARBA" id="ARBA00009226"/>
    </source>
</evidence>
<reference evidence="9 10" key="1">
    <citation type="submission" date="2015-09" db="EMBL/GenBank/DDBJ databases">
        <title>Draft genome sequence of a Caloramator mitchellensis, a moderate thermophile from the Great Artesian Basin of Australia.</title>
        <authorList>
            <person name="Patel B.K."/>
        </authorList>
    </citation>
    <scope>NUCLEOTIDE SEQUENCE [LARGE SCALE GENOMIC DNA]</scope>
    <source>
        <strain evidence="9 10">VF08</strain>
    </source>
</reference>
<feature type="domain" description="Flagellar motor switch protein FliN-like C-terminal" evidence="7">
    <location>
        <begin position="291"/>
        <end position="361"/>
    </location>
</feature>
<evidence type="ECO:0000259" key="7">
    <source>
        <dbReference type="Pfam" id="PF01052"/>
    </source>
</evidence>
<keyword evidence="9" id="KW-0966">Cell projection</keyword>
<evidence type="ECO:0000313" key="10">
    <source>
        <dbReference type="Proteomes" id="UP000052015"/>
    </source>
</evidence>
<dbReference type="GO" id="GO:0071973">
    <property type="term" value="P:bacterial-type flagellum-dependent cell motility"/>
    <property type="evidence" value="ECO:0007669"/>
    <property type="project" value="InterPro"/>
</dbReference>
<dbReference type="STRING" id="908809.ABG79_02220"/>
<dbReference type="Proteomes" id="UP000052015">
    <property type="component" value="Unassembled WGS sequence"/>
</dbReference>
<dbReference type="InterPro" id="IPR012826">
    <property type="entry name" value="FliN"/>
</dbReference>
<dbReference type="SUPFAM" id="SSF101801">
    <property type="entry name" value="Surface presentation of antigens (SPOA)"/>
    <property type="match status" value="1"/>
</dbReference>
<dbReference type="Gene3D" id="3.40.1550.10">
    <property type="entry name" value="CheC-like"/>
    <property type="match status" value="1"/>
</dbReference>
<dbReference type="Pfam" id="PF01052">
    <property type="entry name" value="FliMN_C"/>
    <property type="match status" value="1"/>
</dbReference>
<dbReference type="InterPro" id="IPR007597">
    <property type="entry name" value="CheC"/>
</dbReference>
<keyword evidence="10" id="KW-1185">Reference proteome</keyword>
<comment type="subcellular location">
    <subcellularLocation>
        <location evidence="1">Cell membrane</location>
        <topology evidence="1">Peripheral membrane protein</topology>
        <orientation evidence="1">Cytoplasmic side</orientation>
    </subcellularLocation>
</comment>
<sequence>MHDGGILSQAEIDALLRGVGNSEPQEDLTEEEKDLLGEIGNISMGSASTALSTIIGRIVNITTPRVSVTTLNQMKAQFSVPLMALEVEYIEGLKGSNLFLVKITDASIIADIMMGGTGANVRTELTEIEISAVQEAMNQMIGSSATSLSTMLNFPINITPPVAKLWGSGVDKISDLINEDEKIVKISFRLTIEELLDSEIMLLLPIKTAKAIISKMSGGPDLFENELEVKQEAAYEKNEAKKDITERVEHKVIEQRIETKVEPPKEQVNVSKATFAELKPVSHHEKQNIDLILDVPLEISVVLGRTKKTIKEILELGQGSLIELDKLTEEPVEILVNGKRVAYGEVVVIDENFGVRITSIISNIEKVKSLQG</sequence>
<evidence type="ECO:0000256" key="3">
    <source>
        <dbReference type="ARBA" id="ARBA00022475"/>
    </source>
</evidence>
<keyword evidence="9" id="KW-0282">Flagellum</keyword>
<dbReference type="PANTHER" id="PTHR43484:SF1">
    <property type="entry name" value="FLAGELLAR MOTOR SWITCH PROTEIN FLIN"/>
    <property type="match status" value="1"/>
</dbReference>
<dbReference type="GO" id="GO:0003774">
    <property type="term" value="F:cytoskeletal motor activity"/>
    <property type="evidence" value="ECO:0007669"/>
    <property type="project" value="InterPro"/>
</dbReference>
<dbReference type="GO" id="GO:0009425">
    <property type="term" value="C:bacterial-type flagellum basal body"/>
    <property type="evidence" value="ECO:0007669"/>
    <property type="project" value="InterPro"/>
</dbReference>
<accession>A0A0R3JRD1</accession>
<dbReference type="NCBIfam" id="TIGR02480">
    <property type="entry name" value="fliN"/>
    <property type="match status" value="1"/>
</dbReference>
<name>A0A0R3JRD1_CALMK</name>
<dbReference type="InterPro" id="IPR036429">
    <property type="entry name" value="SpoA-like_sf"/>
</dbReference>
<keyword evidence="5" id="KW-0283">Flagellar rotation</keyword>
<evidence type="ECO:0000256" key="6">
    <source>
        <dbReference type="ARBA" id="ARBA00023136"/>
    </source>
</evidence>
<dbReference type="Pfam" id="PF04509">
    <property type="entry name" value="CheC"/>
    <property type="match status" value="2"/>
</dbReference>
<dbReference type="RefSeq" id="WP_083490425.1">
    <property type="nucleotide sequence ID" value="NZ_LKHP01000018.1"/>
</dbReference>
<dbReference type="CDD" id="cd17907">
    <property type="entry name" value="FliY_FliN-Y"/>
    <property type="match status" value="1"/>
</dbReference>
<dbReference type="PRINTS" id="PR00956">
    <property type="entry name" value="FLGMOTORFLIN"/>
</dbReference>
<keyword evidence="6" id="KW-0472">Membrane</keyword>